<evidence type="ECO:0000256" key="3">
    <source>
        <dbReference type="ARBA" id="ARBA00023159"/>
    </source>
</evidence>
<dbReference type="AlphaFoldDB" id="A0A5R9GB65"/>
<accession>A0A5R9GB65</accession>
<dbReference type="GO" id="GO:0043565">
    <property type="term" value="F:sequence-specific DNA binding"/>
    <property type="evidence" value="ECO:0007669"/>
    <property type="project" value="InterPro"/>
</dbReference>
<dbReference type="SMART" id="SM00342">
    <property type="entry name" value="HTH_ARAC"/>
    <property type="match status" value="1"/>
</dbReference>
<sequence>MRIHQYVSRPVFPGYLLYPESYGWYREEPEHREHRPPGQLPYYNLHFVFGGRGELVWKNRRYELAAGQGFLYAPDQEQRYGAVPDEPWDVRWVHFFGEGAAALLGDKGIGEPWVFALGDVSRCLALTDELLRFSESPDSSAEQRLSAKLYELLLAMLGASRPKAAGAPPDSRERILAAADAIRSRCEEPWTLARMAETADYSVYHFDRLFRGYIGKSPMRFLLESRIVRAKRLLITGRLSVGDIAAATGFSQSSYFIKRFKELEGLTPQQFREQRT</sequence>
<dbReference type="Gene3D" id="2.60.120.280">
    <property type="entry name" value="Regulatory protein AraC"/>
    <property type="match status" value="1"/>
</dbReference>
<keyword evidence="1" id="KW-0805">Transcription regulation</keyword>
<dbReference type="Pfam" id="PF02311">
    <property type="entry name" value="AraC_binding"/>
    <property type="match status" value="1"/>
</dbReference>
<dbReference type="SUPFAM" id="SSF46689">
    <property type="entry name" value="Homeodomain-like"/>
    <property type="match status" value="2"/>
</dbReference>
<dbReference type="OrthoDB" id="9813413at2"/>
<organism evidence="6 7">
    <name type="scientific">Paenibacillus antri</name>
    <dbReference type="NCBI Taxonomy" id="2582848"/>
    <lineage>
        <taxon>Bacteria</taxon>
        <taxon>Bacillati</taxon>
        <taxon>Bacillota</taxon>
        <taxon>Bacilli</taxon>
        <taxon>Bacillales</taxon>
        <taxon>Paenibacillaceae</taxon>
        <taxon>Paenibacillus</taxon>
    </lineage>
</organism>
<keyword evidence="3" id="KW-0010">Activator</keyword>
<evidence type="ECO:0000259" key="5">
    <source>
        <dbReference type="PROSITE" id="PS01124"/>
    </source>
</evidence>
<comment type="caution">
    <text evidence="6">The sequence shown here is derived from an EMBL/GenBank/DDBJ whole genome shotgun (WGS) entry which is preliminary data.</text>
</comment>
<dbReference type="InterPro" id="IPR050204">
    <property type="entry name" value="AraC_XylS_family_regulators"/>
</dbReference>
<dbReference type="Proteomes" id="UP000309676">
    <property type="component" value="Unassembled WGS sequence"/>
</dbReference>
<evidence type="ECO:0000256" key="4">
    <source>
        <dbReference type="ARBA" id="ARBA00023163"/>
    </source>
</evidence>
<dbReference type="CDD" id="cd06986">
    <property type="entry name" value="cupin_MmsR-like_N"/>
    <property type="match status" value="1"/>
</dbReference>
<gene>
    <name evidence="6" type="ORF">FE782_13705</name>
</gene>
<reference evidence="6 7" key="1">
    <citation type="submission" date="2019-05" db="EMBL/GenBank/DDBJ databases">
        <authorList>
            <person name="Narsing Rao M.P."/>
            <person name="Li W.J."/>
        </authorList>
    </citation>
    <scope>NUCLEOTIDE SEQUENCE [LARGE SCALE GENOMIC DNA]</scope>
    <source>
        <strain evidence="6 7">SYSU_K30003</strain>
    </source>
</reference>
<keyword evidence="2" id="KW-0238">DNA-binding</keyword>
<dbReference type="PROSITE" id="PS01124">
    <property type="entry name" value="HTH_ARAC_FAMILY_2"/>
    <property type="match status" value="1"/>
</dbReference>
<dbReference type="InterPro" id="IPR020449">
    <property type="entry name" value="Tscrpt_reg_AraC-type_HTH"/>
</dbReference>
<dbReference type="InterPro" id="IPR009057">
    <property type="entry name" value="Homeodomain-like_sf"/>
</dbReference>
<dbReference type="PANTHER" id="PTHR46796">
    <property type="entry name" value="HTH-TYPE TRANSCRIPTIONAL ACTIVATOR RHAS-RELATED"/>
    <property type="match status" value="1"/>
</dbReference>
<protein>
    <submittedName>
        <fullName evidence="6">AraC family transcriptional regulator</fullName>
    </submittedName>
</protein>
<feature type="domain" description="HTH araC/xylS-type" evidence="5">
    <location>
        <begin position="176"/>
        <end position="274"/>
    </location>
</feature>
<evidence type="ECO:0000313" key="6">
    <source>
        <dbReference type="EMBL" id="TLS51556.1"/>
    </source>
</evidence>
<dbReference type="Gene3D" id="1.10.10.60">
    <property type="entry name" value="Homeodomain-like"/>
    <property type="match status" value="2"/>
</dbReference>
<evidence type="ECO:0000256" key="2">
    <source>
        <dbReference type="ARBA" id="ARBA00023125"/>
    </source>
</evidence>
<dbReference type="EMBL" id="VCIW01000008">
    <property type="protein sequence ID" value="TLS51556.1"/>
    <property type="molecule type" value="Genomic_DNA"/>
</dbReference>
<evidence type="ECO:0000313" key="7">
    <source>
        <dbReference type="Proteomes" id="UP000309676"/>
    </source>
</evidence>
<dbReference type="InterPro" id="IPR003313">
    <property type="entry name" value="AraC-bd"/>
</dbReference>
<dbReference type="RefSeq" id="WP_138194710.1">
    <property type="nucleotide sequence ID" value="NZ_VCIW01000008.1"/>
</dbReference>
<dbReference type="PROSITE" id="PS00041">
    <property type="entry name" value="HTH_ARAC_FAMILY_1"/>
    <property type="match status" value="1"/>
</dbReference>
<dbReference type="InterPro" id="IPR018062">
    <property type="entry name" value="HTH_AraC-typ_CS"/>
</dbReference>
<dbReference type="InterPro" id="IPR037923">
    <property type="entry name" value="HTH-like"/>
</dbReference>
<keyword evidence="7" id="KW-1185">Reference proteome</keyword>
<keyword evidence="4" id="KW-0804">Transcription</keyword>
<dbReference type="GO" id="GO:0003700">
    <property type="term" value="F:DNA-binding transcription factor activity"/>
    <property type="evidence" value="ECO:0007669"/>
    <property type="project" value="InterPro"/>
</dbReference>
<evidence type="ECO:0000256" key="1">
    <source>
        <dbReference type="ARBA" id="ARBA00023015"/>
    </source>
</evidence>
<proteinExistence type="predicted"/>
<dbReference type="SUPFAM" id="SSF51215">
    <property type="entry name" value="Regulatory protein AraC"/>
    <property type="match status" value="1"/>
</dbReference>
<dbReference type="Pfam" id="PF12833">
    <property type="entry name" value="HTH_18"/>
    <property type="match status" value="1"/>
</dbReference>
<dbReference type="PRINTS" id="PR00032">
    <property type="entry name" value="HTHARAC"/>
</dbReference>
<name>A0A5R9GB65_9BACL</name>
<dbReference type="InterPro" id="IPR018060">
    <property type="entry name" value="HTH_AraC"/>
</dbReference>